<comment type="caution">
    <text evidence="6">The sequence shown here is derived from an EMBL/GenBank/DDBJ whole genome shotgun (WGS) entry which is preliminary data.</text>
</comment>
<dbReference type="PANTHER" id="PTHR10237">
    <property type="entry name" value="DEFORMED EPIDERMAL AUTOREGULATORY FACTOR 1 HOMOLOG SUPPRESSIN"/>
    <property type="match status" value="1"/>
</dbReference>
<keyword evidence="7" id="KW-1185">Reference proteome</keyword>
<dbReference type="EMBL" id="JAESVG020000004">
    <property type="protein sequence ID" value="KAG8628052.1"/>
    <property type="molecule type" value="Genomic_DNA"/>
</dbReference>
<dbReference type="InterPro" id="IPR002893">
    <property type="entry name" value="Znf_MYND"/>
</dbReference>
<evidence type="ECO:0000256" key="1">
    <source>
        <dbReference type="ARBA" id="ARBA00022723"/>
    </source>
</evidence>
<evidence type="ECO:0000313" key="7">
    <source>
        <dbReference type="Proteomes" id="UP000809789"/>
    </source>
</evidence>
<dbReference type="GO" id="GO:0008270">
    <property type="term" value="F:zinc ion binding"/>
    <property type="evidence" value="ECO:0007669"/>
    <property type="project" value="UniProtKB-KW"/>
</dbReference>
<feature type="domain" description="MYND-type" evidence="5">
    <location>
        <begin position="1041"/>
        <end position="1079"/>
    </location>
</feature>
<dbReference type="Gene3D" id="6.10.140.2220">
    <property type="match status" value="1"/>
</dbReference>
<name>A0A8K0PH01_9PEZI</name>
<dbReference type="InterPro" id="IPR027974">
    <property type="entry name" value="DUF4470"/>
</dbReference>
<dbReference type="Proteomes" id="UP000809789">
    <property type="component" value="Unassembled WGS sequence"/>
</dbReference>
<keyword evidence="3" id="KW-0862">Zinc</keyword>
<protein>
    <recommendedName>
        <fullName evidence="5">MYND-type domain-containing protein</fullName>
    </recommendedName>
</protein>
<keyword evidence="1" id="KW-0479">Metal-binding</keyword>
<evidence type="ECO:0000259" key="5">
    <source>
        <dbReference type="PROSITE" id="PS50865"/>
    </source>
</evidence>
<reference evidence="6" key="1">
    <citation type="submission" date="2021-07" db="EMBL/GenBank/DDBJ databases">
        <title>Elsinoe batatas strain:CRI-CJ2 Genome sequencing and assembly.</title>
        <authorList>
            <person name="Huang L."/>
        </authorList>
    </citation>
    <scope>NUCLEOTIDE SEQUENCE</scope>
    <source>
        <strain evidence="6">CRI-CJ2</strain>
    </source>
</reference>
<dbReference type="GO" id="GO:0005634">
    <property type="term" value="C:nucleus"/>
    <property type="evidence" value="ECO:0007669"/>
    <property type="project" value="TreeGrafter"/>
</dbReference>
<gene>
    <name evidence="6" type="ORF">KVT40_003925</name>
</gene>
<dbReference type="SUPFAM" id="SSF144232">
    <property type="entry name" value="HIT/MYND zinc finger-like"/>
    <property type="match status" value="1"/>
</dbReference>
<organism evidence="6 7">
    <name type="scientific">Elsinoe batatas</name>
    <dbReference type="NCBI Taxonomy" id="2601811"/>
    <lineage>
        <taxon>Eukaryota</taxon>
        <taxon>Fungi</taxon>
        <taxon>Dikarya</taxon>
        <taxon>Ascomycota</taxon>
        <taxon>Pezizomycotina</taxon>
        <taxon>Dothideomycetes</taxon>
        <taxon>Dothideomycetidae</taxon>
        <taxon>Myriangiales</taxon>
        <taxon>Elsinoaceae</taxon>
        <taxon>Elsinoe</taxon>
    </lineage>
</organism>
<dbReference type="OrthoDB" id="3944677at2759"/>
<evidence type="ECO:0000256" key="2">
    <source>
        <dbReference type="ARBA" id="ARBA00022771"/>
    </source>
</evidence>
<keyword evidence="2 4" id="KW-0863">Zinc-finger</keyword>
<dbReference type="PROSITE" id="PS50865">
    <property type="entry name" value="ZF_MYND_2"/>
    <property type="match status" value="1"/>
</dbReference>
<dbReference type="InterPro" id="IPR024119">
    <property type="entry name" value="TF_DEAF-1"/>
</dbReference>
<evidence type="ECO:0000256" key="4">
    <source>
        <dbReference type="PROSITE-ProRule" id="PRU00134"/>
    </source>
</evidence>
<dbReference type="PANTHER" id="PTHR10237:SF14">
    <property type="entry name" value="MYND-TYPE DOMAIN-CONTAINING PROTEIN"/>
    <property type="match status" value="1"/>
</dbReference>
<dbReference type="Pfam" id="PF01753">
    <property type="entry name" value="zf-MYND"/>
    <property type="match status" value="1"/>
</dbReference>
<dbReference type="AlphaFoldDB" id="A0A8K0PH01"/>
<sequence length="1084" mass="120904">MLTTCNFDPLGTCFTPMCSAPASNLLRHHAAFETGPTRLLLLGVEDVGDILFTLSQQEETAQSRFEFTICSRHKANLARDIYLLTFISRHAAKFDDDGAKSLSDILWGQYFEFKINRDSLAQIEDHVALLVKSSPSLDAWNDSELGKVFKFTNPATLEHLRSLWTLYASGLNCSLDESRGLHFTQYLRQSNPGSSGVRGAGIHAARACQAVRLCHQHLWTSGVSLSDRQSNEADMMFVNPLFCTPEPGKGVFQPNISTGYLSPFHFAHACEIEDQDPDAIAMAITNAAKDEFRNWTSMFAKLIKQERLQLMIHCGEELRLCHELQGLLVRMNSCMPKPYHFFDNHGSGDMLNLEEHRNNPLFMAYDVIDTSTLTDEVGLLAILPATVPLLHYSHRPVLYTTTLHACDNSKDTSLSEMLGCDPLTGSILLGVLPDGFVNGYSTEPPLVVQDPPVGAYVKPARFTWRRTHSAVGMISQPYQAEVYMESSAVQSVLYKWYRAMLDPTYDDVPWNDEEPRETSSRHPLLFKWSDLDRGCPHDEETGGSDLKVKRYNRPYVYTAASFAALVRFLHAIGEDGYIALHPSSSGLNYHPLLGFDNPAASFIYESHITNKTKVLLSYNPTSQDGKMNDQSEIGDQFKRCPRLDLNPATERVKVDLREDGTAGLLTLAVVLPDTKHILPDKKVVDFLNRHTSTSPSADTVSLIYEDVHLLAQFPCCIRDATHVAVAKHNRIYLGFQAMADDTSRTRYNAETRFPVCLAGSVLGNDLVTSALDRVLLSRMPVMRPIGNPSTLDCKSAIIKAASYSLGFDSERHVGLDNMTGATWISQLVLDMAMTWARHTSLGTASKPTMFAATTSLSVNLLVVPLTIRHDTQSGSVILDVLILPPNPAMYDLNKTLTTVVQSTSDDQILPRQYSLPTKEKHDLLMSWIVACVERCREGWTHDPQKCECKLFITPPPLPRPTFNTPLCHCGRGQNLSNIPDFWKPYQHLSYRAAFSMLYPGKEFAAMSTRKEMKLPMIDLDDPMKALELGMRKMMTGKGVPCGQCGKEGGGIKACAKCKKVGYCGRECQKKGWKRHKKECASLCK</sequence>
<dbReference type="Pfam" id="PF14737">
    <property type="entry name" value="DUF4470"/>
    <property type="match status" value="1"/>
</dbReference>
<evidence type="ECO:0000313" key="6">
    <source>
        <dbReference type="EMBL" id="KAG8628052.1"/>
    </source>
</evidence>
<dbReference type="GO" id="GO:0000981">
    <property type="term" value="F:DNA-binding transcription factor activity, RNA polymerase II-specific"/>
    <property type="evidence" value="ECO:0007669"/>
    <property type="project" value="TreeGrafter"/>
</dbReference>
<dbReference type="PROSITE" id="PS01360">
    <property type="entry name" value="ZF_MYND_1"/>
    <property type="match status" value="1"/>
</dbReference>
<accession>A0A8K0PH01</accession>
<evidence type="ECO:0000256" key="3">
    <source>
        <dbReference type="ARBA" id="ARBA00022833"/>
    </source>
</evidence>
<proteinExistence type="predicted"/>